<dbReference type="Gene3D" id="2.70.50.30">
    <property type="entry name" value="Coagulation Factor XIII, subunit A, domain 1"/>
    <property type="match status" value="1"/>
</dbReference>
<dbReference type="InterPro" id="IPR000406">
    <property type="entry name" value="Rho_GDI"/>
</dbReference>
<dbReference type="GeneID" id="106177402"/>
<evidence type="ECO:0000256" key="1">
    <source>
        <dbReference type="ARBA" id="ARBA00004496"/>
    </source>
</evidence>
<dbReference type="KEGG" id="lak:106177402"/>
<dbReference type="InterPro" id="IPR014756">
    <property type="entry name" value="Ig_E-set"/>
</dbReference>
<dbReference type="OrthoDB" id="1683373at2759"/>
<dbReference type="PANTHER" id="PTHR10980:SF3">
    <property type="entry name" value="LD16419P"/>
    <property type="match status" value="1"/>
</dbReference>
<evidence type="ECO:0000313" key="9">
    <source>
        <dbReference type="RefSeq" id="XP_013415615.1"/>
    </source>
</evidence>
<keyword evidence="3" id="KW-0963">Cytoplasm</keyword>
<dbReference type="PRINTS" id="PR00492">
    <property type="entry name" value="RHOGDI"/>
</dbReference>
<accession>A0A1S3JYX4</accession>
<keyword evidence="8" id="KW-1185">Reference proteome</keyword>
<dbReference type="GO" id="GO:0007266">
    <property type="term" value="P:Rho protein signal transduction"/>
    <property type="evidence" value="ECO:0007669"/>
    <property type="project" value="InterPro"/>
</dbReference>
<dbReference type="PANTHER" id="PTHR10980">
    <property type="entry name" value="RHO GDP-DISSOCIATION INHIBITOR"/>
    <property type="match status" value="1"/>
</dbReference>
<evidence type="ECO:0000256" key="4">
    <source>
        <dbReference type="ARBA" id="ARBA00053735"/>
    </source>
</evidence>
<dbReference type="GO" id="GO:0005094">
    <property type="term" value="F:Rho GDP-dissociation inhibitor activity"/>
    <property type="evidence" value="ECO:0007669"/>
    <property type="project" value="InterPro"/>
</dbReference>
<dbReference type="Proteomes" id="UP000085678">
    <property type="component" value="Unplaced"/>
</dbReference>
<dbReference type="GO" id="GO:0005829">
    <property type="term" value="C:cytosol"/>
    <property type="evidence" value="ECO:0007669"/>
    <property type="project" value="TreeGrafter"/>
</dbReference>
<comment type="function">
    <text evidence="4">Inhibits GDP/GTP exchange reaction of RhoB. Interacts specifically with the GDP- and GTP-bound forms of post-translationally processed Rhob and Rhog proteins, both of which show a growth-regulated expression in mammalian cells. Stimulates the release of the GDP-bound but not the GTP-bound RhoB protein. Also inhibits the GDP/GTP exchange of RhoB but shows less ability to inhibit the dissociation of prebound GTP.</text>
</comment>
<evidence type="ECO:0000256" key="7">
    <source>
        <dbReference type="SAM" id="MobiDB-lite"/>
    </source>
</evidence>
<comment type="similarity">
    <text evidence="2">Belongs to the Rho GDI family.</text>
</comment>
<evidence type="ECO:0000256" key="5">
    <source>
        <dbReference type="ARBA" id="ARBA00073845"/>
    </source>
</evidence>
<name>A0A1S3JYX4_LINAN</name>
<evidence type="ECO:0000256" key="6">
    <source>
        <dbReference type="ARBA" id="ARBA00080671"/>
    </source>
</evidence>
<evidence type="ECO:0000256" key="3">
    <source>
        <dbReference type="ARBA" id="ARBA00022490"/>
    </source>
</evidence>
<dbReference type="InParanoid" id="A0A1S3JYX4"/>
<feature type="region of interest" description="Disordered" evidence="7">
    <location>
        <begin position="1"/>
        <end position="23"/>
    </location>
</feature>
<dbReference type="AlphaFoldDB" id="A0A1S3JYX4"/>
<dbReference type="InterPro" id="IPR024792">
    <property type="entry name" value="RhoGDI_dom_sf"/>
</dbReference>
<feature type="compositionally biased region" description="Acidic residues" evidence="7">
    <location>
        <begin position="1"/>
        <end position="10"/>
    </location>
</feature>
<dbReference type="SUPFAM" id="SSF81296">
    <property type="entry name" value="E set domains"/>
    <property type="match status" value="1"/>
</dbReference>
<dbReference type="STRING" id="7574.A0A1S3JYX4"/>
<organism evidence="8 9">
    <name type="scientific">Lingula anatina</name>
    <name type="common">Brachiopod</name>
    <name type="synonym">Lingula unguis</name>
    <dbReference type="NCBI Taxonomy" id="7574"/>
    <lineage>
        <taxon>Eukaryota</taxon>
        <taxon>Metazoa</taxon>
        <taxon>Spiralia</taxon>
        <taxon>Lophotrochozoa</taxon>
        <taxon>Brachiopoda</taxon>
        <taxon>Linguliformea</taxon>
        <taxon>Lingulata</taxon>
        <taxon>Lingulida</taxon>
        <taxon>Linguloidea</taxon>
        <taxon>Lingulidae</taxon>
        <taxon>Lingula</taxon>
    </lineage>
</organism>
<sequence>MAEQGDDLTPDETPGYKPPAEKKLAEMVNLDTEDESLRKYKEQLLGTAAIGAENTAPFPEDPRNVIITKMALLVDGRPDVELDLTGDLSKKFDKITMKEGCKYKIKIYFYVQREIVPGLKFVLKTSRKGISVDKESHMVGSYGPRKEIHTYTTPPEDCPSGMIARGNYSVKSLFTDDDKNEILRWEWHFEIKKDWD</sequence>
<dbReference type="FunFam" id="2.70.50.30:FF:000001">
    <property type="entry name" value="Rho GDP-dissociation inhibitor 1"/>
    <property type="match status" value="1"/>
</dbReference>
<evidence type="ECO:0000256" key="2">
    <source>
        <dbReference type="ARBA" id="ARBA00009758"/>
    </source>
</evidence>
<dbReference type="GO" id="GO:0016020">
    <property type="term" value="C:membrane"/>
    <property type="evidence" value="ECO:0007669"/>
    <property type="project" value="TreeGrafter"/>
</dbReference>
<protein>
    <recommendedName>
        <fullName evidence="5">Rho GDP-dissociation inhibitor 3</fullName>
    </recommendedName>
    <alternativeName>
        <fullName evidence="6">Rho-GDI gamma</fullName>
    </alternativeName>
</protein>
<dbReference type="RefSeq" id="XP_013415615.1">
    <property type="nucleotide sequence ID" value="XM_013560161.1"/>
</dbReference>
<proteinExistence type="inferred from homology"/>
<dbReference type="FunCoup" id="A0A1S3JYX4">
    <property type="interactions" value="1273"/>
</dbReference>
<dbReference type="Pfam" id="PF02115">
    <property type="entry name" value="Rho_GDI"/>
    <property type="match status" value="1"/>
</dbReference>
<evidence type="ECO:0000313" key="8">
    <source>
        <dbReference type="Proteomes" id="UP000085678"/>
    </source>
</evidence>
<reference evidence="9" key="1">
    <citation type="submission" date="2025-08" db="UniProtKB">
        <authorList>
            <consortium name="RefSeq"/>
        </authorList>
    </citation>
    <scope>IDENTIFICATION</scope>
    <source>
        <tissue evidence="9">Gonads</tissue>
    </source>
</reference>
<comment type="subcellular location">
    <subcellularLocation>
        <location evidence="1">Cytoplasm</location>
    </subcellularLocation>
</comment>
<gene>
    <name evidence="9" type="primary">LOC106177402</name>
</gene>